<reference evidence="4 5" key="1">
    <citation type="submission" date="2021-01" db="EMBL/GenBank/DDBJ databases">
        <title>Carboxyliciviraga sp.nov., isolated from coastal sediments.</title>
        <authorList>
            <person name="Lu D."/>
            <person name="Zhang T."/>
        </authorList>
    </citation>
    <scope>NUCLEOTIDE SEQUENCE [LARGE SCALE GENOMIC DNA]</scope>
    <source>
        <strain evidence="4 5">N1Y132</strain>
    </source>
</reference>
<keyword evidence="5" id="KW-1185">Reference proteome</keyword>
<keyword evidence="1" id="KW-0479">Metal-binding</keyword>
<name>A0ABS1HKM1_9BACT</name>
<evidence type="ECO:0000256" key="2">
    <source>
        <dbReference type="ARBA" id="ARBA00022801"/>
    </source>
</evidence>
<feature type="domain" description="Sulfatase N-terminal" evidence="3">
    <location>
        <begin position="28"/>
        <end position="391"/>
    </location>
</feature>
<dbReference type="Gene3D" id="3.40.720.10">
    <property type="entry name" value="Alkaline Phosphatase, subunit A"/>
    <property type="match status" value="1"/>
</dbReference>
<evidence type="ECO:0000256" key="1">
    <source>
        <dbReference type="ARBA" id="ARBA00022723"/>
    </source>
</evidence>
<gene>
    <name evidence="4" type="ORF">JIV24_12790</name>
</gene>
<dbReference type="PANTHER" id="PTHR45953">
    <property type="entry name" value="IDURONATE 2-SULFATASE"/>
    <property type="match status" value="1"/>
</dbReference>
<protein>
    <submittedName>
        <fullName evidence="4">Sulfatase-like hydrolase/transferase</fullName>
    </submittedName>
</protein>
<dbReference type="InterPro" id="IPR000917">
    <property type="entry name" value="Sulfatase_N"/>
</dbReference>
<comment type="caution">
    <text evidence="4">The sequence shown here is derived from an EMBL/GenBank/DDBJ whole genome shotgun (WGS) entry which is preliminary data.</text>
</comment>
<dbReference type="Proteomes" id="UP000605676">
    <property type="component" value="Unassembled WGS sequence"/>
</dbReference>
<proteinExistence type="predicted"/>
<evidence type="ECO:0000313" key="5">
    <source>
        <dbReference type="Proteomes" id="UP000605676"/>
    </source>
</evidence>
<dbReference type="EMBL" id="JAENRR010000029">
    <property type="protein sequence ID" value="MBK3518215.1"/>
    <property type="molecule type" value="Genomic_DNA"/>
</dbReference>
<dbReference type="RefSeq" id="WP_200465444.1">
    <property type="nucleotide sequence ID" value="NZ_JAENRR010000029.1"/>
</dbReference>
<keyword evidence="2" id="KW-0378">Hydrolase</keyword>
<evidence type="ECO:0000259" key="3">
    <source>
        <dbReference type="Pfam" id="PF00884"/>
    </source>
</evidence>
<accession>A0ABS1HKM1</accession>
<organism evidence="4 5">
    <name type="scientific">Carboxylicivirga marina</name>
    <dbReference type="NCBI Taxonomy" id="2800988"/>
    <lineage>
        <taxon>Bacteria</taxon>
        <taxon>Pseudomonadati</taxon>
        <taxon>Bacteroidota</taxon>
        <taxon>Bacteroidia</taxon>
        <taxon>Marinilabiliales</taxon>
        <taxon>Marinilabiliaceae</taxon>
        <taxon>Carboxylicivirga</taxon>
    </lineage>
</organism>
<evidence type="ECO:0000313" key="4">
    <source>
        <dbReference type="EMBL" id="MBK3518215.1"/>
    </source>
</evidence>
<dbReference type="SUPFAM" id="SSF53649">
    <property type="entry name" value="Alkaline phosphatase-like"/>
    <property type="match status" value="1"/>
</dbReference>
<dbReference type="PANTHER" id="PTHR45953:SF1">
    <property type="entry name" value="IDURONATE 2-SULFATASE"/>
    <property type="match status" value="1"/>
</dbReference>
<dbReference type="Pfam" id="PF00884">
    <property type="entry name" value="Sulfatase"/>
    <property type="match status" value="1"/>
</dbReference>
<dbReference type="InterPro" id="IPR017850">
    <property type="entry name" value="Alkaline_phosphatase_core_sf"/>
</dbReference>
<sequence>MMRNSYLFTFLIAVLLLNIGEVLAKKGPNILFIECDDLMPRFMNKCGDGFGITPNLDQLASDGVYFKNSVCQAPMCAPSRNGLLTNLYPHELGFYRNGHRKLLPEDVWTFPQVLQEHGYTTAYIGKTHMRPKSFKQSKEEALLSYGFDYAKATGERYQLWKKLNLKKPYGKQDVFIQFLKDEGKYEQFLDDNKQGGWSWYSHSTMDDDVHYLDGYTTMVGENWLETQKDAEKPFFLWFNFCLPHDPYDAPTQYQQAAKAIDIPAAKTNSFGHEVPELLTKYSHGKLPNAENLARRREGEVANVMFMDKMIGNLVEQLKESGLYDNTVIVFFSDHSIFLGNHGIDGKGSLFEESLLASLIISYPKHFQRDVVSDMPVELMDLVPTAFEIAGIKKPEKTAQNGKSIVPVLSGKIESVRKYAISEIWQAQAVSGSRFRLIVTELGHEFLYDHDTDPYEMDNVAEQHPEVVKEMKDYLEQWKVSTGEFVKPNTY</sequence>